<evidence type="ECO:0000313" key="3">
    <source>
        <dbReference type="EMBL" id="WRP15855.1"/>
    </source>
</evidence>
<gene>
    <name evidence="3" type="ORF">VLY81_06800</name>
</gene>
<evidence type="ECO:0000256" key="2">
    <source>
        <dbReference type="SAM" id="MobiDB-lite"/>
    </source>
</evidence>
<sequence length="307" mass="34083">MTQDREPQPLPGLVAQALEALGYRVGWVAPELLRAEPPGEGTRRALLVACDPAWLARAPGVTLAAPGSDGARRLWQAVAERGRRAVFVEGLPGHAGRLQRSLWFRWLLVVTGFALAEGARRFVIDVRVTTEPERAEPMEPHQAAARATPGRSQEARRAAAALGWVAPYEAERLGRLAARVALRVARTHVEAMERELTPVHEAERRRLERYFDDRRAEETARMGRWLHRALAAELYARLAADPELARQLQTRAGEMARLARLQQQTLESRLASLERERAAALAEAEARFALRAELVPAGMAVVWHPAS</sequence>
<accession>A0ABZ1BTB5</accession>
<proteinExistence type="predicted"/>
<name>A0ABZ1BTB5_9FIRM</name>
<evidence type="ECO:0000313" key="4">
    <source>
        <dbReference type="Proteomes" id="UP001333102"/>
    </source>
</evidence>
<protein>
    <submittedName>
        <fullName evidence="3">Uncharacterized protein</fullName>
    </submittedName>
</protein>
<dbReference type="RefSeq" id="WP_324670263.1">
    <property type="nucleotide sequence ID" value="NZ_CP141614.1"/>
</dbReference>
<dbReference type="EMBL" id="CP141614">
    <property type="protein sequence ID" value="WRP15855.1"/>
    <property type="molecule type" value="Genomic_DNA"/>
</dbReference>
<evidence type="ECO:0000256" key="1">
    <source>
        <dbReference type="SAM" id="Coils"/>
    </source>
</evidence>
<feature type="region of interest" description="Disordered" evidence="2">
    <location>
        <begin position="133"/>
        <end position="152"/>
    </location>
</feature>
<keyword evidence="4" id="KW-1185">Reference proteome</keyword>
<organism evidence="3 4">
    <name type="scientific">Geochorda subterranea</name>
    <dbReference type="NCBI Taxonomy" id="3109564"/>
    <lineage>
        <taxon>Bacteria</taxon>
        <taxon>Bacillati</taxon>
        <taxon>Bacillota</taxon>
        <taxon>Limnochordia</taxon>
        <taxon>Limnochordales</taxon>
        <taxon>Geochordaceae</taxon>
        <taxon>Geochorda</taxon>
    </lineage>
</organism>
<reference evidence="4" key="1">
    <citation type="submission" date="2023-12" db="EMBL/GenBank/DDBJ databases">
        <title>Novel isolates from deep terrestrial aquifers shed light on the physiology and ecology of the class Limnochordia.</title>
        <authorList>
            <person name="Karnachuk O.V."/>
            <person name="Lukina A.P."/>
            <person name="Avakyan M.R."/>
            <person name="Kadnikov V."/>
            <person name="Begmatov S."/>
            <person name="Beletsky A.V."/>
            <person name="Mardanov A.V."/>
            <person name="Ravin N.V."/>
        </authorList>
    </citation>
    <scope>NUCLEOTIDE SEQUENCE [LARGE SCALE GENOMIC DNA]</scope>
    <source>
        <strain evidence="4">LN</strain>
    </source>
</reference>
<feature type="coiled-coil region" evidence="1">
    <location>
        <begin position="256"/>
        <end position="283"/>
    </location>
</feature>
<keyword evidence="1" id="KW-0175">Coiled coil</keyword>
<dbReference type="Proteomes" id="UP001333102">
    <property type="component" value="Chromosome"/>
</dbReference>